<dbReference type="InterPro" id="IPR043917">
    <property type="entry name" value="DUF5753"/>
</dbReference>
<evidence type="ECO:0000259" key="1">
    <source>
        <dbReference type="PROSITE" id="PS50943"/>
    </source>
</evidence>
<dbReference type="CDD" id="cd00093">
    <property type="entry name" value="HTH_XRE"/>
    <property type="match status" value="1"/>
</dbReference>
<accession>A0AB39RC59</accession>
<dbReference type="GO" id="GO:0003677">
    <property type="term" value="F:DNA binding"/>
    <property type="evidence" value="ECO:0007669"/>
    <property type="project" value="InterPro"/>
</dbReference>
<evidence type="ECO:0000313" key="2">
    <source>
        <dbReference type="EMBL" id="XDQ52379.1"/>
    </source>
</evidence>
<dbReference type="EMBL" id="CP163443">
    <property type="protein sequence ID" value="XDQ52379.1"/>
    <property type="molecule type" value="Genomic_DNA"/>
</dbReference>
<dbReference type="AlphaFoldDB" id="A0AB39RC59"/>
<dbReference type="Gene3D" id="1.10.260.40">
    <property type="entry name" value="lambda repressor-like DNA-binding domains"/>
    <property type="match status" value="1"/>
</dbReference>
<dbReference type="SUPFAM" id="SSF47413">
    <property type="entry name" value="lambda repressor-like DNA-binding domains"/>
    <property type="match status" value="1"/>
</dbReference>
<organism evidence="2">
    <name type="scientific">Streptomyces sp. R41</name>
    <dbReference type="NCBI Taxonomy" id="3238632"/>
    <lineage>
        <taxon>Bacteria</taxon>
        <taxon>Bacillati</taxon>
        <taxon>Actinomycetota</taxon>
        <taxon>Actinomycetes</taxon>
        <taxon>Kitasatosporales</taxon>
        <taxon>Streptomycetaceae</taxon>
        <taxon>Streptomyces</taxon>
    </lineage>
</organism>
<dbReference type="InterPro" id="IPR001387">
    <property type="entry name" value="Cro/C1-type_HTH"/>
</dbReference>
<protein>
    <submittedName>
        <fullName evidence="2">Helix-turn-helix domain-containing protein</fullName>
    </submittedName>
</protein>
<sequence>MPRDVDPSLNRRRLRIALRKAREATGQSQGQAAHALDWSLSKIMRIEQGVVSLSVTDLRALLQQYEVTDPQLSAELEEAARGSKGASWWAEYNDIMGPGFSQYLGYESAAASIRTYNPIVVPGFLQTDEYAMALLAPRVDEARARRIVELRTARQERALEGDEPPWTFFVVDEAALHRQIGGPRVQRAQLQHLIDLSERPKVSLQVLPFTAGAHYSTPNSFILLGFTDDEDLLYLEVQGNQSMRDDHELIVRHQECFEYLREIALRGDQAIDLISRIREGIDSS</sequence>
<name>A0AB39RC59_9ACTN</name>
<reference evidence="2" key="1">
    <citation type="submission" date="2024-07" db="EMBL/GenBank/DDBJ databases">
        <authorList>
            <person name="Yu S.T."/>
        </authorList>
    </citation>
    <scope>NUCLEOTIDE SEQUENCE</scope>
    <source>
        <strain evidence="2">R41</strain>
    </source>
</reference>
<dbReference type="Pfam" id="PF19054">
    <property type="entry name" value="DUF5753"/>
    <property type="match status" value="1"/>
</dbReference>
<proteinExistence type="predicted"/>
<gene>
    <name evidence="2" type="ORF">AB5J53_12290</name>
</gene>
<dbReference type="Pfam" id="PF13560">
    <property type="entry name" value="HTH_31"/>
    <property type="match status" value="1"/>
</dbReference>
<dbReference type="SMART" id="SM00530">
    <property type="entry name" value="HTH_XRE"/>
    <property type="match status" value="1"/>
</dbReference>
<dbReference type="PROSITE" id="PS50943">
    <property type="entry name" value="HTH_CROC1"/>
    <property type="match status" value="1"/>
</dbReference>
<dbReference type="InterPro" id="IPR010982">
    <property type="entry name" value="Lambda_DNA-bd_dom_sf"/>
</dbReference>
<feature type="domain" description="HTH cro/C1-type" evidence="1">
    <location>
        <begin position="18"/>
        <end position="72"/>
    </location>
</feature>
<dbReference type="RefSeq" id="WP_369245663.1">
    <property type="nucleotide sequence ID" value="NZ_CP163443.1"/>
</dbReference>